<dbReference type="GO" id="GO:0004386">
    <property type="term" value="F:helicase activity"/>
    <property type="evidence" value="ECO:0007669"/>
    <property type="project" value="UniProtKB-KW"/>
</dbReference>
<dbReference type="InterPro" id="IPR010225">
    <property type="entry name" value="HrpB"/>
</dbReference>
<evidence type="ECO:0000256" key="3">
    <source>
        <dbReference type="ARBA" id="ARBA00022806"/>
    </source>
</evidence>
<dbReference type="PANTHER" id="PTHR43519">
    <property type="entry name" value="ATP-DEPENDENT RNA HELICASE HRPB"/>
    <property type="match status" value="1"/>
</dbReference>
<dbReference type="Gene3D" id="1.20.120.1080">
    <property type="match status" value="1"/>
</dbReference>
<dbReference type="CDD" id="cd18791">
    <property type="entry name" value="SF2_C_RHA"/>
    <property type="match status" value="1"/>
</dbReference>
<proteinExistence type="predicted"/>
<dbReference type="InterPro" id="IPR014001">
    <property type="entry name" value="Helicase_ATP-bd"/>
</dbReference>
<evidence type="ECO:0000259" key="6">
    <source>
        <dbReference type="PROSITE" id="PS51194"/>
    </source>
</evidence>
<dbReference type="NCBIfam" id="TIGR01970">
    <property type="entry name" value="DEAH_box_HrpB"/>
    <property type="match status" value="1"/>
</dbReference>
<dbReference type="InterPro" id="IPR011545">
    <property type="entry name" value="DEAD/DEAH_box_helicase_dom"/>
</dbReference>
<dbReference type="Gene3D" id="3.40.50.300">
    <property type="entry name" value="P-loop containing nucleotide triphosphate hydrolases"/>
    <property type="match status" value="2"/>
</dbReference>
<keyword evidence="1" id="KW-0547">Nucleotide-binding</keyword>
<evidence type="ECO:0000256" key="2">
    <source>
        <dbReference type="ARBA" id="ARBA00022801"/>
    </source>
</evidence>
<keyword evidence="4" id="KW-0067">ATP-binding</keyword>
<reference evidence="7" key="1">
    <citation type="submission" date="2022-04" db="EMBL/GenBank/DDBJ databases">
        <title>Hymenobacter sp. isolated from the air.</title>
        <authorList>
            <person name="Won M."/>
            <person name="Lee C.-M."/>
            <person name="Woen H.-Y."/>
            <person name="Kwon S.-W."/>
        </authorList>
    </citation>
    <scope>NUCLEOTIDE SEQUENCE</scope>
    <source>
        <strain evidence="7">5420S-77</strain>
    </source>
</reference>
<dbReference type="Pfam" id="PF00270">
    <property type="entry name" value="DEAD"/>
    <property type="match status" value="1"/>
</dbReference>
<name>A0ABY4G3T6_9BACT</name>
<dbReference type="RefSeq" id="WP_245119555.1">
    <property type="nucleotide sequence ID" value="NZ_CP095061.1"/>
</dbReference>
<keyword evidence="2" id="KW-0378">Hydrolase</keyword>
<dbReference type="InterPro" id="IPR049614">
    <property type="entry name" value="HrpB_DEXH"/>
</dbReference>
<dbReference type="SMART" id="SM00487">
    <property type="entry name" value="DEXDc"/>
    <property type="match status" value="1"/>
</dbReference>
<evidence type="ECO:0000256" key="1">
    <source>
        <dbReference type="ARBA" id="ARBA00022741"/>
    </source>
</evidence>
<keyword evidence="8" id="KW-1185">Reference proteome</keyword>
<sequence>MHFPDLPITAALPDLLSALATHERVVLQAPPGAGKTTVVPLALLEAAWRDGGRILVLEPRQLAARAAANRLAKLLGETVGETVGYRVRLESKVSARTRIEVITEGILTRLIQDDPALEGVAAVVFDEFHERSLRADLGLALTLDVQAVLRPELRILVMSATLEAERLGSWLNAPVVSSAGFLFPVETHYLSPRQAAVGGTRPAERVAALVPTAVREALRTHSEGDVLVFLPGLADLRRVADKLEPALPETTRLHLLHGELPLEQQDAALRPAPAGYRKVVLSTAIAETSLTIEGVQVVVDGGFARVPRFQARTGFTTLETVPVSQAAADQRRGRAGRLGPGTCYRLWTTAEHAALPAHLPPEILTADLSGLALELALWGATPAGLRWLDTPPTPALALANDLLRRLGAVEATADKQLDSVVNEDYAASTAIANVSPSVPIKPTAHGRALARLGLAPRLGHLVVRGHELGHGPAAAALAALLSERDVLRAADAHPTPPDLRLRFETIAHGRPALPGLLVQHNTLHRVRDAARNLRQRCGIRDTATSADADAAGLLTALTYPDRIAQRETTDRVRLATGQRVLLPAEFFGRDDQFMAVAYLEGPPTNCGPHWLRP</sequence>
<dbReference type="CDD" id="cd17990">
    <property type="entry name" value="DEXHc_HrpB"/>
    <property type="match status" value="1"/>
</dbReference>
<organism evidence="7 8">
    <name type="scientific">Hymenobacter volaticus</name>
    <dbReference type="NCBI Taxonomy" id="2932254"/>
    <lineage>
        <taxon>Bacteria</taxon>
        <taxon>Pseudomonadati</taxon>
        <taxon>Bacteroidota</taxon>
        <taxon>Cytophagia</taxon>
        <taxon>Cytophagales</taxon>
        <taxon>Hymenobacteraceae</taxon>
        <taxon>Hymenobacter</taxon>
    </lineage>
</organism>
<dbReference type="SMART" id="SM00847">
    <property type="entry name" value="HA2"/>
    <property type="match status" value="1"/>
</dbReference>
<feature type="domain" description="Helicase C-terminal" evidence="6">
    <location>
        <begin position="213"/>
        <end position="379"/>
    </location>
</feature>
<keyword evidence="3 7" id="KW-0347">Helicase</keyword>
<evidence type="ECO:0000259" key="5">
    <source>
        <dbReference type="PROSITE" id="PS51192"/>
    </source>
</evidence>
<dbReference type="SMART" id="SM00490">
    <property type="entry name" value="HELICc"/>
    <property type="match status" value="1"/>
</dbReference>
<dbReference type="Proteomes" id="UP000830401">
    <property type="component" value="Chromosome"/>
</dbReference>
<protein>
    <submittedName>
        <fullName evidence="7">ATP-dependent helicase HrpB</fullName>
    </submittedName>
</protein>
<feature type="domain" description="Helicase ATP-binding" evidence="5">
    <location>
        <begin position="16"/>
        <end position="167"/>
    </location>
</feature>
<evidence type="ECO:0000313" key="7">
    <source>
        <dbReference type="EMBL" id="UOQ65549.1"/>
    </source>
</evidence>
<dbReference type="PANTHER" id="PTHR43519:SF1">
    <property type="entry name" value="ATP-DEPENDENT RNA HELICASE HRPB"/>
    <property type="match status" value="1"/>
</dbReference>
<dbReference type="PROSITE" id="PS51194">
    <property type="entry name" value="HELICASE_CTER"/>
    <property type="match status" value="1"/>
</dbReference>
<accession>A0ABY4G3T6</accession>
<dbReference type="SUPFAM" id="SSF52540">
    <property type="entry name" value="P-loop containing nucleoside triphosphate hydrolases"/>
    <property type="match status" value="1"/>
</dbReference>
<evidence type="ECO:0000256" key="4">
    <source>
        <dbReference type="ARBA" id="ARBA00022840"/>
    </source>
</evidence>
<dbReference type="InterPro" id="IPR001650">
    <property type="entry name" value="Helicase_C-like"/>
</dbReference>
<gene>
    <name evidence="7" type="primary">hrpB</name>
    <name evidence="7" type="ORF">MUN86_18705</name>
</gene>
<dbReference type="InterPro" id="IPR007502">
    <property type="entry name" value="Helicase-assoc_dom"/>
</dbReference>
<dbReference type="PROSITE" id="PS51192">
    <property type="entry name" value="HELICASE_ATP_BIND_1"/>
    <property type="match status" value="1"/>
</dbReference>
<dbReference type="Pfam" id="PF00271">
    <property type="entry name" value="Helicase_C"/>
    <property type="match status" value="1"/>
</dbReference>
<evidence type="ECO:0000313" key="8">
    <source>
        <dbReference type="Proteomes" id="UP000830401"/>
    </source>
</evidence>
<dbReference type="InterPro" id="IPR027417">
    <property type="entry name" value="P-loop_NTPase"/>
</dbReference>
<dbReference type="EMBL" id="CP095061">
    <property type="protein sequence ID" value="UOQ65549.1"/>
    <property type="molecule type" value="Genomic_DNA"/>
</dbReference>